<protein>
    <submittedName>
        <fullName evidence="2">Uncharacterized protein</fullName>
    </submittedName>
</protein>
<feature type="region of interest" description="Disordered" evidence="1">
    <location>
        <begin position="67"/>
        <end position="124"/>
    </location>
</feature>
<evidence type="ECO:0000313" key="2">
    <source>
        <dbReference type="EMBL" id="CAI9173402.1"/>
    </source>
</evidence>
<proteinExistence type="predicted"/>
<dbReference type="EMBL" id="OX459969">
    <property type="protein sequence ID" value="CAI9173402.1"/>
    <property type="molecule type" value="Genomic_DNA"/>
</dbReference>
<reference evidence="2" key="1">
    <citation type="submission" date="2023-04" db="EMBL/GenBank/DDBJ databases">
        <authorList>
            <consortium name="ELIXIR-Norway"/>
        </authorList>
    </citation>
    <scope>NUCLEOTIDE SEQUENCE [LARGE SCALE GENOMIC DNA]</scope>
</reference>
<accession>A0ABN8ZHL1</accession>
<evidence type="ECO:0000313" key="3">
    <source>
        <dbReference type="Proteomes" id="UP001176941"/>
    </source>
</evidence>
<feature type="region of interest" description="Disordered" evidence="1">
    <location>
        <begin position="1"/>
        <end position="31"/>
    </location>
</feature>
<keyword evidence="3" id="KW-1185">Reference proteome</keyword>
<dbReference type="Proteomes" id="UP001176941">
    <property type="component" value="Chromosome 33"/>
</dbReference>
<gene>
    <name evidence="2" type="ORF">MRATA1EN1_LOCUS22364</name>
</gene>
<organism evidence="2 3">
    <name type="scientific">Rangifer tarandus platyrhynchus</name>
    <name type="common">Svalbard reindeer</name>
    <dbReference type="NCBI Taxonomy" id="3082113"/>
    <lineage>
        <taxon>Eukaryota</taxon>
        <taxon>Metazoa</taxon>
        <taxon>Chordata</taxon>
        <taxon>Craniata</taxon>
        <taxon>Vertebrata</taxon>
        <taxon>Euteleostomi</taxon>
        <taxon>Mammalia</taxon>
        <taxon>Eutheria</taxon>
        <taxon>Laurasiatheria</taxon>
        <taxon>Artiodactyla</taxon>
        <taxon>Ruminantia</taxon>
        <taxon>Pecora</taxon>
        <taxon>Cervidae</taxon>
        <taxon>Odocoileinae</taxon>
        <taxon>Rangifer</taxon>
    </lineage>
</organism>
<evidence type="ECO:0000256" key="1">
    <source>
        <dbReference type="SAM" id="MobiDB-lite"/>
    </source>
</evidence>
<sequence length="152" mass="15729">MPSASALARISGPSGLCDPLPAPGQRTPDPAVLLLPQRCDECRAQSRAPTPQELALGARLCVRHPEHLRGGERHGPAGPESSSEQLGAWEANPHARPRSYLGGGNGNPQAAVQPDELGAPGSSRRAWADLTVTLGWAGPGRAGPGHVPKVKV</sequence>
<name>A0ABN8ZHL1_RANTA</name>